<dbReference type="AlphaFoldDB" id="A0A1E3QTQ0"/>
<proteinExistence type="predicted"/>
<dbReference type="Pfam" id="PF13855">
    <property type="entry name" value="LRR_8"/>
    <property type="match status" value="1"/>
</dbReference>
<keyword evidence="1" id="KW-0433">Leucine-rich repeat</keyword>
<dbReference type="EMBL" id="KV454428">
    <property type="protein sequence ID" value="ODQ81061.1"/>
    <property type="molecule type" value="Genomic_DNA"/>
</dbReference>
<dbReference type="PROSITE" id="PS51450">
    <property type="entry name" value="LRR"/>
    <property type="match status" value="5"/>
</dbReference>
<dbReference type="Gene3D" id="3.80.10.10">
    <property type="entry name" value="Ribonuclease Inhibitor"/>
    <property type="match status" value="3"/>
</dbReference>
<evidence type="ECO:0000313" key="4">
    <source>
        <dbReference type="Proteomes" id="UP000094336"/>
    </source>
</evidence>
<dbReference type="InterPro" id="IPR032675">
    <property type="entry name" value="LRR_dom_sf"/>
</dbReference>
<dbReference type="PANTHER" id="PTHR48057:SF30">
    <property type="entry name" value="DNA-DAMAGE-REPAIR_TOLERATION DRT100-LIKE PROTEIN"/>
    <property type="match status" value="1"/>
</dbReference>
<evidence type="ECO:0008006" key="5">
    <source>
        <dbReference type="Google" id="ProtNLM"/>
    </source>
</evidence>
<evidence type="ECO:0000256" key="1">
    <source>
        <dbReference type="ARBA" id="ARBA00022614"/>
    </source>
</evidence>
<dbReference type="STRING" id="984486.A0A1E3QTQ0"/>
<dbReference type="SUPFAM" id="SSF52047">
    <property type="entry name" value="RNI-like"/>
    <property type="match status" value="1"/>
</dbReference>
<dbReference type="RefSeq" id="XP_018986389.1">
    <property type="nucleotide sequence ID" value="XM_019128254.1"/>
</dbReference>
<dbReference type="InterPro" id="IPR003591">
    <property type="entry name" value="Leu-rich_rpt_typical-subtyp"/>
</dbReference>
<dbReference type="Proteomes" id="UP000094336">
    <property type="component" value="Unassembled WGS sequence"/>
</dbReference>
<dbReference type="InterPro" id="IPR001611">
    <property type="entry name" value="Leu-rich_rpt"/>
</dbReference>
<dbReference type="SMART" id="SM00369">
    <property type="entry name" value="LRR_TYP"/>
    <property type="match status" value="6"/>
</dbReference>
<dbReference type="InterPro" id="IPR052595">
    <property type="entry name" value="LRRC69/RLP"/>
</dbReference>
<accession>A0A1E3QTQ0</accession>
<dbReference type="SMART" id="SM00364">
    <property type="entry name" value="LRR_BAC"/>
    <property type="match status" value="8"/>
</dbReference>
<name>A0A1E3QTQ0_9ASCO</name>
<evidence type="ECO:0000313" key="3">
    <source>
        <dbReference type="EMBL" id="ODQ81061.1"/>
    </source>
</evidence>
<dbReference type="PRINTS" id="PR00019">
    <property type="entry name" value="LEURICHRPT"/>
</dbReference>
<sequence>MINLHGFADLPSDIISQVFRYLPVDLIRPFLDVPCTHDEAHYRLFSDVMVNPYRADTTNMSCSLSFPTFWGLLEDTHFGNLELIIEHIEEFTRTVERLELINKHVANLSLYIEVHLSDFNKLAHTFQHFSNLTKLSLKLNNGAERGTIDLARLVLPPSLTLLDLSSNSQSVDSFQGLFIPETLQKLNLSQNSISMAASLCNFPPTLRVLDLSENNIQDLRILKLPENLENLNLFNNRVAEIPANFRFPRGLQHLNLSRNKLTRLAGELKDLCNLQDLRLVTQNTGGASLNIDDLELPANLEKLAFCNEEEDIGIFSKLPRQLKHLYLSFNPFRRLPKNLTDFTRLETLSLGFTELYDIDSVKFPASLKELNLTLNLIIRVPRHLSELPNLRELNLSKNSIFSISNCKFGEKLSTLLLDGNQITRLPKVLRNNANLRSLNVSGNPLAAHELFDRLPSRLETLDASGVEFSSEIRFPERLKSLTLRNCGIHSLVDVHLPQFIEYLDVSQNLISEIPAQMTLPRTLKTLIMKQNQFALETKDEILDRFADISISLDNEVMGQGNIEGMTESYEEGVRDDELFTEDIVEEL</sequence>
<organism evidence="3 4">
    <name type="scientific">Babjeviella inositovora NRRL Y-12698</name>
    <dbReference type="NCBI Taxonomy" id="984486"/>
    <lineage>
        <taxon>Eukaryota</taxon>
        <taxon>Fungi</taxon>
        <taxon>Dikarya</taxon>
        <taxon>Ascomycota</taxon>
        <taxon>Saccharomycotina</taxon>
        <taxon>Pichiomycetes</taxon>
        <taxon>Serinales incertae sedis</taxon>
        <taxon>Babjeviella</taxon>
    </lineage>
</organism>
<dbReference type="SUPFAM" id="SSF52058">
    <property type="entry name" value="L domain-like"/>
    <property type="match status" value="1"/>
</dbReference>
<protein>
    <recommendedName>
        <fullName evidence="5">F-box domain-containing protein</fullName>
    </recommendedName>
</protein>
<gene>
    <name evidence="3" type="ORF">BABINDRAFT_160477</name>
</gene>
<dbReference type="GeneID" id="30146107"/>
<dbReference type="PANTHER" id="PTHR48057">
    <property type="entry name" value="LEUCINE-RICH REPEAT SERINE/THREONINE-PROTEIN KINASE 1"/>
    <property type="match status" value="1"/>
</dbReference>
<dbReference type="Pfam" id="PF13516">
    <property type="entry name" value="LRR_6"/>
    <property type="match status" value="2"/>
</dbReference>
<evidence type="ECO:0000256" key="2">
    <source>
        <dbReference type="ARBA" id="ARBA00022737"/>
    </source>
</evidence>
<keyword evidence="2" id="KW-0677">Repeat</keyword>
<dbReference type="OrthoDB" id="676979at2759"/>
<keyword evidence="4" id="KW-1185">Reference proteome</keyword>
<reference evidence="4" key="1">
    <citation type="submission" date="2016-05" db="EMBL/GenBank/DDBJ databases">
        <title>Comparative genomics of biotechnologically important yeasts.</title>
        <authorList>
            <consortium name="DOE Joint Genome Institute"/>
            <person name="Riley R."/>
            <person name="Haridas S."/>
            <person name="Wolfe K.H."/>
            <person name="Lopes M.R."/>
            <person name="Hittinger C.T."/>
            <person name="Goker M."/>
            <person name="Salamov A."/>
            <person name="Wisecaver J."/>
            <person name="Long T.M."/>
            <person name="Aerts A.L."/>
            <person name="Barry K."/>
            <person name="Choi C."/>
            <person name="Clum A."/>
            <person name="Coughlan A.Y."/>
            <person name="Deshpande S."/>
            <person name="Douglass A.P."/>
            <person name="Hanson S.J."/>
            <person name="Klenk H.-P."/>
            <person name="Labutti K."/>
            <person name="Lapidus A."/>
            <person name="Lindquist E."/>
            <person name="Lipzen A."/>
            <person name="Meier-Kolthoff J.P."/>
            <person name="Ohm R.A."/>
            <person name="Otillar R.P."/>
            <person name="Pangilinan J."/>
            <person name="Peng Y."/>
            <person name="Rokas A."/>
            <person name="Rosa C.A."/>
            <person name="Scheuner C."/>
            <person name="Sibirny A.A."/>
            <person name="Slot J.C."/>
            <person name="Stielow J.B."/>
            <person name="Sun H."/>
            <person name="Kurtzman C.P."/>
            <person name="Blackwell M."/>
            <person name="Grigoriev I.V."/>
            <person name="Jeffries T.W."/>
        </authorList>
    </citation>
    <scope>NUCLEOTIDE SEQUENCE [LARGE SCALE GENOMIC DNA]</scope>
    <source>
        <strain evidence="4">NRRL Y-12698</strain>
    </source>
</reference>